<proteinExistence type="predicted"/>
<organism evidence="1">
    <name type="scientific">marine sediment metagenome</name>
    <dbReference type="NCBI Taxonomy" id="412755"/>
    <lineage>
        <taxon>unclassified sequences</taxon>
        <taxon>metagenomes</taxon>
        <taxon>ecological metagenomes</taxon>
    </lineage>
</organism>
<dbReference type="AlphaFoldDB" id="A0A0F8YRE2"/>
<reference evidence="1" key="1">
    <citation type="journal article" date="2015" name="Nature">
        <title>Complex archaea that bridge the gap between prokaryotes and eukaryotes.</title>
        <authorList>
            <person name="Spang A."/>
            <person name="Saw J.H."/>
            <person name="Jorgensen S.L."/>
            <person name="Zaremba-Niedzwiedzka K."/>
            <person name="Martijn J."/>
            <person name="Lind A.E."/>
            <person name="van Eijk R."/>
            <person name="Schleper C."/>
            <person name="Guy L."/>
            <person name="Ettema T.J."/>
        </authorList>
    </citation>
    <scope>NUCLEOTIDE SEQUENCE</scope>
</reference>
<dbReference type="NCBIfam" id="NF046043">
    <property type="entry name" value="rep_init_NGO0469"/>
    <property type="match status" value="1"/>
</dbReference>
<name>A0A0F8YRE2_9ZZZZ</name>
<comment type="caution">
    <text evidence="1">The sequence shown here is derived from an EMBL/GenBank/DDBJ whole genome shotgun (WGS) entry which is preliminary data.</text>
</comment>
<evidence type="ECO:0000313" key="1">
    <source>
        <dbReference type="EMBL" id="KKK84003.1"/>
    </source>
</evidence>
<accession>A0A0F8YRE2</accession>
<dbReference type="InterPro" id="IPR059222">
    <property type="entry name" value="NGO0469-like"/>
</dbReference>
<protein>
    <submittedName>
        <fullName evidence="1">Uncharacterized protein</fullName>
    </submittedName>
</protein>
<sequence>LGFEIDERQEEGDYAGKRFFLTKTYTLTLGEKANLRKDLESWRTRSFTAEELKGFDLENLLNVNCNLNLVEKPRKSGGIWVNIASINPPVKNQEKMIPEMEEGWMPEWIKKLLGANNLPDVDAPEFDDDIPF</sequence>
<gene>
    <name evidence="1" type="ORF">LCGC14_2787730</name>
</gene>
<dbReference type="EMBL" id="LAZR01051971">
    <property type="protein sequence ID" value="KKK84003.1"/>
    <property type="molecule type" value="Genomic_DNA"/>
</dbReference>
<feature type="non-terminal residue" evidence="1">
    <location>
        <position position="1"/>
    </location>
</feature>